<evidence type="ECO:0000256" key="2">
    <source>
        <dbReference type="PIRNR" id="PIRNR001365"/>
    </source>
</evidence>
<sequence length="309" mass="32566">MPEALFGGVNAAVLTPMRDDLSPDPVRLAARCRWLLANGCDGIGLLGTTGEANSLGLDERRAVLEGVVAQGIDPARLLPGTATPALTDTVTLTRHAAAQGCRGVLLLPPFYYKGPSEDGLFAWFSEVINRTGGGTAIYLYHFPQQSAVPFTLPLVERLLRAFPGTVRGMKDSSGDWDNTAAMIANFAAEGFEVYSGADEHLQRNLAAGGAGCITATSNISAPWAQLVYAHRDGPEAAAAQARMVALRGVVAGPQLIPNLHEIVARSTGDAAWRTPRPPFLPLPAEAAGSLWARYQAALPEGWQASQATA</sequence>
<dbReference type="CDD" id="cd00408">
    <property type="entry name" value="DHDPS-like"/>
    <property type="match status" value="1"/>
</dbReference>
<dbReference type="SMART" id="SM01130">
    <property type="entry name" value="DHDPS"/>
    <property type="match status" value="1"/>
</dbReference>
<dbReference type="Proteomes" id="UP001139516">
    <property type="component" value="Unassembled WGS sequence"/>
</dbReference>
<organism evidence="5 6">
    <name type="scientific">Roseomonas acroporae</name>
    <dbReference type="NCBI Taxonomy" id="2937791"/>
    <lineage>
        <taxon>Bacteria</taxon>
        <taxon>Pseudomonadati</taxon>
        <taxon>Pseudomonadota</taxon>
        <taxon>Alphaproteobacteria</taxon>
        <taxon>Acetobacterales</taxon>
        <taxon>Roseomonadaceae</taxon>
        <taxon>Roseomonas</taxon>
    </lineage>
</organism>
<keyword evidence="6" id="KW-1185">Reference proteome</keyword>
<dbReference type="Gene3D" id="3.20.20.70">
    <property type="entry name" value="Aldolase class I"/>
    <property type="match status" value="1"/>
</dbReference>
<dbReference type="RefSeq" id="WP_248666056.1">
    <property type="nucleotide sequence ID" value="NZ_JALPRX010000022.1"/>
</dbReference>
<evidence type="ECO:0000256" key="3">
    <source>
        <dbReference type="PIRSR" id="PIRSR001365-1"/>
    </source>
</evidence>
<dbReference type="InterPro" id="IPR002220">
    <property type="entry name" value="DapA-like"/>
</dbReference>
<proteinExistence type="inferred from homology"/>
<feature type="active site" description="Proton donor/acceptor" evidence="3">
    <location>
        <position position="140"/>
    </location>
</feature>
<dbReference type="Pfam" id="PF00701">
    <property type="entry name" value="DHDPS"/>
    <property type="match status" value="1"/>
</dbReference>
<comment type="caution">
    <text evidence="5">The sequence shown here is derived from an EMBL/GenBank/DDBJ whole genome shotgun (WGS) entry which is preliminary data.</text>
</comment>
<accession>A0A9X1Y826</accession>
<evidence type="ECO:0000256" key="4">
    <source>
        <dbReference type="PIRSR" id="PIRSR001365-2"/>
    </source>
</evidence>
<evidence type="ECO:0000313" key="5">
    <source>
        <dbReference type="EMBL" id="MCK8783935.1"/>
    </source>
</evidence>
<dbReference type="PANTHER" id="PTHR12128:SF67">
    <property type="entry name" value="BLR3884 PROTEIN"/>
    <property type="match status" value="1"/>
</dbReference>
<dbReference type="PIRSF" id="PIRSF001365">
    <property type="entry name" value="DHDPS"/>
    <property type="match status" value="1"/>
</dbReference>
<feature type="binding site" evidence="4">
    <location>
        <position position="213"/>
    </location>
    <ligand>
        <name>pyruvate</name>
        <dbReference type="ChEBI" id="CHEBI:15361"/>
    </ligand>
</feature>
<dbReference type="InterPro" id="IPR013785">
    <property type="entry name" value="Aldolase_TIM"/>
</dbReference>
<comment type="similarity">
    <text evidence="2">Belongs to the DapA family.</text>
</comment>
<gene>
    <name evidence="5" type="ORF">M0638_06010</name>
</gene>
<evidence type="ECO:0000256" key="1">
    <source>
        <dbReference type="ARBA" id="ARBA00023239"/>
    </source>
</evidence>
<evidence type="ECO:0000313" key="6">
    <source>
        <dbReference type="Proteomes" id="UP001139516"/>
    </source>
</evidence>
<dbReference type="PRINTS" id="PR00146">
    <property type="entry name" value="DHPICSNTHASE"/>
</dbReference>
<dbReference type="SUPFAM" id="SSF51569">
    <property type="entry name" value="Aldolase"/>
    <property type="match status" value="1"/>
</dbReference>
<keyword evidence="1 2" id="KW-0456">Lyase</keyword>
<name>A0A9X1Y826_9PROT</name>
<protein>
    <submittedName>
        <fullName evidence="5">Dihydrodipicolinate synthase family protein</fullName>
    </submittedName>
</protein>
<dbReference type="PANTHER" id="PTHR12128">
    <property type="entry name" value="DIHYDRODIPICOLINATE SYNTHASE"/>
    <property type="match status" value="1"/>
</dbReference>
<feature type="active site" description="Schiff-base intermediate with substrate" evidence="3">
    <location>
        <position position="170"/>
    </location>
</feature>
<dbReference type="GO" id="GO:0008840">
    <property type="term" value="F:4-hydroxy-tetrahydrodipicolinate synthase activity"/>
    <property type="evidence" value="ECO:0007669"/>
    <property type="project" value="TreeGrafter"/>
</dbReference>
<dbReference type="EMBL" id="JALPRX010000022">
    <property type="protein sequence ID" value="MCK8783935.1"/>
    <property type="molecule type" value="Genomic_DNA"/>
</dbReference>
<feature type="binding site" evidence="4">
    <location>
        <position position="49"/>
    </location>
    <ligand>
        <name>pyruvate</name>
        <dbReference type="ChEBI" id="CHEBI:15361"/>
    </ligand>
</feature>
<dbReference type="AlphaFoldDB" id="A0A9X1Y826"/>
<reference evidence="5" key="1">
    <citation type="submission" date="2022-04" db="EMBL/GenBank/DDBJ databases">
        <title>Roseomonas acroporae sp. nov., isolated from coral Acropora digitifera.</title>
        <authorList>
            <person name="Sun H."/>
        </authorList>
    </citation>
    <scope>NUCLEOTIDE SEQUENCE</scope>
    <source>
        <strain evidence="5">NAR14</strain>
    </source>
</reference>